<evidence type="ECO:0000313" key="9">
    <source>
        <dbReference type="EMBL" id="HIP98756.1"/>
    </source>
</evidence>
<dbReference type="Gene3D" id="1.10.3110.10">
    <property type="entry name" value="protoporphyrinogen ix oxidase, domain 3"/>
    <property type="match status" value="1"/>
</dbReference>
<sequence length="429" mass="48509">MTYDVIVVGGGITGLVSSFYLTLRGKRVLLLEKNPRWGGNIKTYSDGRYTFEEGPQTILANSPAVWDLIRRLNAPVCKANPSSQLRFIYKREKLIPIPLKPWEFFTSPLVGFKAKVKLLKEFFVKPSQKEDESVAEFTIRHFGEEFLKYFIQPFVSGIYAGDSKKLSVRYAFPKLYEIERRYGSLLKAFLKERRVAPKGELISFAGGLSTLIKLLAEKVKEKRLQTEVLSVEKSGNLYKVKTNAGNYYSRKVVLTTPAYITAKLLGKIFPPAKELEKITYPRVAVVSLSFPKIGLRGFGFLNAEGLKILGAIFVSSLFENRCPPEEDCVSVFLCGETQEEVCRLGEGEILKLAKGEIEKVFPQIGEFRFEKVTLWERSIPQYTLGYGKFYKIEEELKKKEPNLFIAGNFFGGSSLAKCIEKGKKLGESL</sequence>
<comment type="similarity">
    <text evidence="6">Belongs to the protoporphyrinogen/coproporphyrinogen oxidase family. Coproporphyrinogen III oxidase subfamily.</text>
</comment>
<protein>
    <recommendedName>
        <fullName evidence="6">Coproporphyrinogen III oxidase</fullName>
        <ecNumber evidence="6">1.3.3.15</ecNumber>
    </recommendedName>
</protein>
<dbReference type="PANTHER" id="PTHR42923:SF3">
    <property type="entry name" value="PROTOPORPHYRINOGEN OXIDASE"/>
    <property type="match status" value="1"/>
</dbReference>
<accession>A0A9D1CFT2</accession>
<evidence type="ECO:0000259" key="8">
    <source>
        <dbReference type="Pfam" id="PF01593"/>
    </source>
</evidence>
<keyword evidence="4 6" id="KW-0560">Oxidoreductase</keyword>
<keyword evidence="7" id="KW-0472">Membrane</keyword>
<organism evidence="9 10">
    <name type="scientific">Aquifex aeolicus</name>
    <dbReference type="NCBI Taxonomy" id="63363"/>
    <lineage>
        <taxon>Bacteria</taxon>
        <taxon>Pseudomonadati</taxon>
        <taxon>Aquificota</taxon>
        <taxon>Aquificia</taxon>
        <taxon>Aquificales</taxon>
        <taxon>Aquificaceae</taxon>
        <taxon>Aquifex</taxon>
    </lineage>
</organism>
<comment type="pathway">
    <text evidence="6">Porphyrin-containing compound metabolism; protoheme biosynthesis.</text>
</comment>
<keyword evidence="6" id="KW-0963">Cytoplasm</keyword>
<proteinExistence type="inferred from homology"/>
<dbReference type="InterPro" id="IPR036188">
    <property type="entry name" value="FAD/NAD-bd_sf"/>
</dbReference>
<reference evidence="9" key="1">
    <citation type="journal article" date="2020" name="ISME J.">
        <title>Gammaproteobacteria mediating utilization of methyl-, sulfur- and petroleum organic compounds in deep ocean hydrothermal plumes.</title>
        <authorList>
            <person name="Zhou Z."/>
            <person name="Liu Y."/>
            <person name="Pan J."/>
            <person name="Cron B.R."/>
            <person name="Toner B.M."/>
            <person name="Anantharaman K."/>
            <person name="Breier J.A."/>
            <person name="Dick G.J."/>
            <person name="Li M."/>
        </authorList>
    </citation>
    <scope>NUCLEOTIDE SEQUENCE</scope>
    <source>
        <strain evidence="9">SZUA-1501</strain>
    </source>
</reference>
<evidence type="ECO:0000256" key="5">
    <source>
        <dbReference type="ARBA" id="ARBA00023133"/>
    </source>
</evidence>
<comment type="catalytic activity">
    <reaction evidence="6">
        <text>coproporphyrinogen III + 3 O2 = coproporphyrin III + 3 H2O2</text>
        <dbReference type="Rhea" id="RHEA:43436"/>
        <dbReference type="ChEBI" id="CHEBI:15379"/>
        <dbReference type="ChEBI" id="CHEBI:16240"/>
        <dbReference type="ChEBI" id="CHEBI:57309"/>
        <dbReference type="ChEBI" id="CHEBI:131725"/>
        <dbReference type="EC" id="1.3.3.15"/>
    </reaction>
</comment>
<dbReference type="InterPro" id="IPR002937">
    <property type="entry name" value="Amino_oxidase"/>
</dbReference>
<feature type="transmembrane region" description="Helical" evidence="7">
    <location>
        <begin position="6"/>
        <end position="23"/>
    </location>
</feature>
<evidence type="ECO:0000256" key="2">
    <source>
        <dbReference type="ARBA" id="ARBA00022630"/>
    </source>
</evidence>
<evidence type="ECO:0000313" key="10">
    <source>
        <dbReference type="Proteomes" id="UP000606463"/>
    </source>
</evidence>
<evidence type="ECO:0000256" key="1">
    <source>
        <dbReference type="ARBA" id="ARBA00001974"/>
    </source>
</evidence>
<dbReference type="Gene3D" id="3.50.50.60">
    <property type="entry name" value="FAD/NAD(P)-binding domain"/>
    <property type="match status" value="1"/>
</dbReference>
<keyword evidence="7" id="KW-0812">Transmembrane</keyword>
<evidence type="ECO:0000256" key="6">
    <source>
        <dbReference type="RuleBase" id="RU364052"/>
    </source>
</evidence>
<dbReference type="NCBIfam" id="TIGR00562">
    <property type="entry name" value="proto_IX_ox"/>
    <property type="match status" value="1"/>
</dbReference>
<dbReference type="EC" id="1.3.3.15" evidence="6"/>
<comment type="subcellular location">
    <subcellularLocation>
        <location evidence="6">Cytoplasm</location>
    </subcellularLocation>
</comment>
<keyword evidence="7" id="KW-1133">Transmembrane helix</keyword>
<dbReference type="GO" id="GO:0006783">
    <property type="term" value="P:heme biosynthetic process"/>
    <property type="evidence" value="ECO:0007669"/>
    <property type="project" value="UniProtKB-UniRule"/>
</dbReference>
<dbReference type="InterPro" id="IPR004572">
    <property type="entry name" value="Protoporphyrinogen_oxidase"/>
</dbReference>
<dbReference type="PANTHER" id="PTHR42923">
    <property type="entry name" value="PROTOPORPHYRINOGEN OXIDASE"/>
    <property type="match status" value="1"/>
</dbReference>
<keyword evidence="3 6" id="KW-0274">FAD</keyword>
<evidence type="ECO:0000256" key="7">
    <source>
        <dbReference type="SAM" id="Phobius"/>
    </source>
</evidence>
<dbReference type="AlphaFoldDB" id="A0A9D1CFT2"/>
<dbReference type="InterPro" id="IPR050464">
    <property type="entry name" value="Zeta_carotene_desat/Oxidored"/>
</dbReference>
<dbReference type="GO" id="GO:0005737">
    <property type="term" value="C:cytoplasm"/>
    <property type="evidence" value="ECO:0007669"/>
    <property type="project" value="UniProtKB-SubCell"/>
</dbReference>
<name>A0A9D1CFT2_AQUAO</name>
<comment type="function">
    <text evidence="6">Involved in coproporphyrin-dependent heme b biosynthesis. Catalyzes the oxidation of coproporphyrinogen III to coproporphyrin III.</text>
</comment>
<dbReference type="SUPFAM" id="SSF54373">
    <property type="entry name" value="FAD-linked reductases, C-terminal domain"/>
    <property type="match status" value="1"/>
</dbReference>
<keyword evidence="5 6" id="KW-0350">Heme biosynthesis</keyword>
<keyword evidence="2 6" id="KW-0285">Flavoprotein</keyword>
<gene>
    <name evidence="9" type="primary">hemG</name>
    <name evidence="9" type="ORF">EYH37_05300</name>
</gene>
<dbReference type="EMBL" id="DQVE01000055">
    <property type="protein sequence ID" value="HIP98756.1"/>
    <property type="molecule type" value="Genomic_DNA"/>
</dbReference>
<dbReference type="SUPFAM" id="SSF51905">
    <property type="entry name" value="FAD/NAD(P)-binding domain"/>
    <property type="match status" value="1"/>
</dbReference>
<feature type="domain" description="Amine oxidase" evidence="8">
    <location>
        <begin position="12"/>
        <end position="423"/>
    </location>
</feature>
<dbReference type="Pfam" id="PF01593">
    <property type="entry name" value="Amino_oxidase"/>
    <property type="match status" value="1"/>
</dbReference>
<evidence type="ECO:0000256" key="3">
    <source>
        <dbReference type="ARBA" id="ARBA00022827"/>
    </source>
</evidence>
<comment type="caution">
    <text evidence="9">The sequence shown here is derived from an EMBL/GenBank/DDBJ whole genome shotgun (WGS) entry which is preliminary data.</text>
</comment>
<dbReference type="GO" id="GO:0004729">
    <property type="term" value="F:oxygen-dependent protoporphyrinogen oxidase activity"/>
    <property type="evidence" value="ECO:0007669"/>
    <property type="project" value="UniProtKB-UniRule"/>
</dbReference>
<comment type="cofactor">
    <cofactor evidence="1 6">
        <name>FAD</name>
        <dbReference type="ChEBI" id="CHEBI:57692"/>
    </cofactor>
</comment>
<dbReference type="Proteomes" id="UP000606463">
    <property type="component" value="Unassembled WGS sequence"/>
</dbReference>
<dbReference type="Gene3D" id="3.90.660.20">
    <property type="entry name" value="Protoporphyrinogen oxidase, mitochondrial, domain 2"/>
    <property type="match status" value="1"/>
</dbReference>
<evidence type="ECO:0000256" key="4">
    <source>
        <dbReference type="ARBA" id="ARBA00023002"/>
    </source>
</evidence>